<sequence length="83" mass="8957">MVDGLRVSYRLARGGDVQVGGGGGGDGGGVEEREDEMGDGERLMGWRWSSRWSRTLKGFTFRAVTTLCNTDCMGGHGGFSSWH</sequence>
<accession>A0A6N2MEI0</accession>
<reference evidence="2" key="1">
    <citation type="submission" date="2019-03" db="EMBL/GenBank/DDBJ databases">
        <authorList>
            <person name="Mank J."/>
            <person name="Almeida P."/>
        </authorList>
    </citation>
    <scope>NUCLEOTIDE SEQUENCE</scope>
    <source>
        <strain evidence="2">78183</strain>
    </source>
</reference>
<gene>
    <name evidence="2" type="ORF">SVIM_LOCUS356974</name>
</gene>
<feature type="compositionally biased region" description="Gly residues" evidence="1">
    <location>
        <begin position="17"/>
        <end position="28"/>
    </location>
</feature>
<dbReference type="EMBL" id="CAADRP010001785">
    <property type="protein sequence ID" value="VFU52230.1"/>
    <property type="molecule type" value="Genomic_DNA"/>
</dbReference>
<protein>
    <submittedName>
        <fullName evidence="2">Uncharacterized protein</fullName>
    </submittedName>
</protein>
<evidence type="ECO:0000256" key="1">
    <source>
        <dbReference type="SAM" id="MobiDB-lite"/>
    </source>
</evidence>
<evidence type="ECO:0000313" key="2">
    <source>
        <dbReference type="EMBL" id="VFU52230.1"/>
    </source>
</evidence>
<name>A0A6N2MEI0_SALVM</name>
<feature type="region of interest" description="Disordered" evidence="1">
    <location>
        <begin position="15"/>
        <end position="39"/>
    </location>
</feature>
<organism evidence="2">
    <name type="scientific">Salix viminalis</name>
    <name type="common">Common osier</name>
    <name type="synonym">Basket willow</name>
    <dbReference type="NCBI Taxonomy" id="40686"/>
    <lineage>
        <taxon>Eukaryota</taxon>
        <taxon>Viridiplantae</taxon>
        <taxon>Streptophyta</taxon>
        <taxon>Embryophyta</taxon>
        <taxon>Tracheophyta</taxon>
        <taxon>Spermatophyta</taxon>
        <taxon>Magnoliopsida</taxon>
        <taxon>eudicotyledons</taxon>
        <taxon>Gunneridae</taxon>
        <taxon>Pentapetalae</taxon>
        <taxon>rosids</taxon>
        <taxon>fabids</taxon>
        <taxon>Malpighiales</taxon>
        <taxon>Salicaceae</taxon>
        <taxon>Saliceae</taxon>
        <taxon>Salix</taxon>
    </lineage>
</organism>
<proteinExistence type="predicted"/>
<dbReference type="AlphaFoldDB" id="A0A6N2MEI0"/>